<dbReference type="Proteomes" id="UP001163324">
    <property type="component" value="Chromosome 8"/>
</dbReference>
<gene>
    <name evidence="1" type="ORF">N3K66_008178</name>
</gene>
<sequence length="517" mass="55005">MLSSWLNALLVFVPFGFVTYILRASPVLVFFTNSMAIVPLSALLTDATERIAQDAGDAIGAMLNISLGNLVELILFVALKNDHIRIVQASILGSILVNILLILGSALLACSVFDVKTVYSTAGTQLLGCLLFVSVFTFLMPTAFDYTFKDTKDSGPAISQMSRISAVMVLAIYILYFVHELKPRQGDGASVHGALDGDVESQLLDDIIPEQSAPSVRSQQSLALPPRTIRFASEEGGESGSATRPALKRTTSVNEADLGRDDDARSTAPSEDRGRPSAEVSRVPLRSAYHQRARSHSGSAIPLSRDSSMASGGRRVIVRSAVPTLHLMRTSFDELRPPMMLQPPEPDPAPRSRSGVAANRIVSIAMLIVTSAIMSVCAEFLVSTIDEVTHAGHLSESLIGLIILPIVGNMAEYVTVVTVAVKGKLDLAIAVSVGSSIQIALCVTPLTVLAGWLMDKDLVLTFTFFEMATLVGTVLLVNLVILTESGGAKSTSSALRGGLICGCYAIITIGAYLSPEE</sequence>
<keyword evidence="2" id="KW-1185">Reference proteome</keyword>
<evidence type="ECO:0000313" key="2">
    <source>
        <dbReference type="Proteomes" id="UP001163324"/>
    </source>
</evidence>
<dbReference type="EMBL" id="CM047947">
    <property type="protein sequence ID" value="KAI9897156.1"/>
    <property type="molecule type" value="Genomic_DNA"/>
</dbReference>
<reference evidence="1" key="1">
    <citation type="submission" date="2022-10" db="EMBL/GenBank/DDBJ databases">
        <title>Complete Genome of Trichothecium roseum strain YXFP-22015, a Plant Pathogen Isolated from Citrus.</title>
        <authorList>
            <person name="Wang Y."/>
            <person name="Zhu L."/>
        </authorList>
    </citation>
    <scope>NUCLEOTIDE SEQUENCE</scope>
    <source>
        <strain evidence="1">YXFP-22015</strain>
    </source>
</reference>
<evidence type="ECO:0000313" key="1">
    <source>
        <dbReference type="EMBL" id="KAI9897156.1"/>
    </source>
</evidence>
<organism evidence="1 2">
    <name type="scientific">Trichothecium roseum</name>
    <dbReference type="NCBI Taxonomy" id="47278"/>
    <lineage>
        <taxon>Eukaryota</taxon>
        <taxon>Fungi</taxon>
        <taxon>Dikarya</taxon>
        <taxon>Ascomycota</taxon>
        <taxon>Pezizomycotina</taxon>
        <taxon>Sordariomycetes</taxon>
        <taxon>Hypocreomycetidae</taxon>
        <taxon>Hypocreales</taxon>
        <taxon>Hypocreales incertae sedis</taxon>
        <taxon>Trichothecium</taxon>
    </lineage>
</organism>
<accession>A0ACC0USU5</accession>
<protein>
    <submittedName>
        <fullName evidence="1">Uncharacterized protein</fullName>
    </submittedName>
</protein>
<proteinExistence type="predicted"/>
<name>A0ACC0USU5_9HYPO</name>
<comment type="caution">
    <text evidence="1">The sequence shown here is derived from an EMBL/GenBank/DDBJ whole genome shotgun (WGS) entry which is preliminary data.</text>
</comment>